<keyword evidence="9 10" id="KW-0472">Membrane</keyword>
<gene>
    <name evidence="13" type="primary">Piso0_000779</name>
    <name evidence="13" type="ORF">GNLVRS01_PISO0D03941g</name>
</gene>
<evidence type="ECO:0000256" key="11">
    <source>
        <dbReference type="RuleBase" id="RU000488"/>
    </source>
</evidence>
<evidence type="ECO:0000256" key="10">
    <source>
        <dbReference type="PROSITE-ProRule" id="PRU00282"/>
    </source>
</evidence>
<comment type="similarity">
    <text evidence="3 11">Belongs to the mitochondrial carrier (TC 2.A.29) family.</text>
</comment>
<keyword evidence="6 10" id="KW-0812">Transmembrane</keyword>
<feature type="repeat" description="Solcar" evidence="10">
    <location>
        <begin position="231"/>
        <end position="314"/>
    </location>
</feature>
<evidence type="ECO:0000256" key="6">
    <source>
        <dbReference type="ARBA" id="ARBA00022692"/>
    </source>
</evidence>
<evidence type="ECO:0000256" key="4">
    <source>
        <dbReference type="ARBA" id="ARBA00021935"/>
    </source>
</evidence>
<evidence type="ECO:0000313" key="14">
    <source>
        <dbReference type="Proteomes" id="UP000005222"/>
    </source>
</evidence>
<dbReference type="FunCoup" id="G8YQ15">
    <property type="interactions" value="146"/>
</dbReference>
<feature type="transmembrane region" description="Helical" evidence="12">
    <location>
        <begin position="94"/>
        <end position="113"/>
    </location>
</feature>
<keyword evidence="5 11" id="KW-0813">Transport</keyword>
<dbReference type="OrthoDB" id="428293at2759"/>
<reference evidence="13 14" key="1">
    <citation type="journal article" date="2012" name="G3 (Bethesda)">
        <title>Pichia sorbitophila, an interspecies yeast hybrid reveals early steps of genome resolution following polyploidization.</title>
        <authorList>
            <person name="Leh Louis V."/>
            <person name="Despons L."/>
            <person name="Friedrich A."/>
            <person name="Martin T."/>
            <person name="Durrens P."/>
            <person name="Casaregola S."/>
            <person name="Neuveglise C."/>
            <person name="Fairhead C."/>
            <person name="Marck C."/>
            <person name="Cruz J.A."/>
            <person name="Straub M.L."/>
            <person name="Kugler V."/>
            <person name="Sacerdot C."/>
            <person name="Uzunov Z."/>
            <person name="Thierry A."/>
            <person name="Weiss S."/>
            <person name="Bleykasten C."/>
            <person name="De Montigny J."/>
            <person name="Jacques N."/>
            <person name="Jung P."/>
            <person name="Lemaire M."/>
            <person name="Mallet S."/>
            <person name="Morel G."/>
            <person name="Richard G.F."/>
            <person name="Sarkar A."/>
            <person name="Savel G."/>
            <person name="Schacherer J."/>
            <person name="Seret M.L."/>
            <person name="Talla E."/>
            <person name="Samson G."/>
            <person name="Jubin C."/>
            <person name="Poulain J."/>
            <person name="Vacherie B."/>
            <person name="Barbe V."/>
            <person name="Pelletier E."/>
            <person name="Sherman D.J."/>
            <person name="Westhof E."/>
            <person name="Weissenbach J."/>
            <person name="Baret P.V."/>
            <person name="Wincker P."/>
            <person name="Gaillardin C."/>
            <person name="Dujon B."/>
            <person name="Souciet J.L."/>
        </authorList>
    </citation>
    <scope>NUCLEOTIDE SEQUENCE [LARGE SCALE GENOMIC DNA]</scope>
    <source>
        <strain evidence="14">ATCC MYA-4447 / BCRC 22081 / CBS 7064 / NBRC 10061 / NRRL Y-12695</strain>
    </source>
</reference>
<dbReference type="STRING" id="559304.G8YQ15"/>
<dbReference type="Gene3D" id="1.50.40.10">
    <property type="entry name" value="Mitochondrial carrier domain"/>
    <property type="match status" value="1"/>
</dbReference>
<evidence type="ECO:0000256" key="5">
    <source>
        <dbReference type="ARBA" id="ARBA00022448"/>
    </source>
</evidence>
<feature type="repeat" description="Solcar" evidence="10">
    <location>
        <begin position="8"/>
        <end position="123"/>
    </location>
</feature>
<dbReference type="GO" id="GO:0055085">
    <property type="term" value="P:transmembrane transport"/>
    <property type="evidence" value="ECO:0007669"/>
    <property type="project" value="InterPro"/>
</dbReference>
<evidence type="ECO:0000256" key="1">
    <source>
        <dbReference type="ARBA" id="ARBA00002238"/>
    </source>
</evidence>
<comment type="subcellular location">
    <subcellularLocation>
        <location evidence="2">Membrane</location>
        <topology evidence="2">Multi-pass membrane protein</topology>
    </subcellularLocation>
</comment>
<dbReference type="InParanoid" id="G8YQ15"/>
<evidence type="ECO:0000256" key="8">
    <source>
        <dbReference type="ARBA" id="ARBA00022989"/>
    </source>
</evidence>
<dbReference type="InterPro" id="IPR044712">
    <property type="entry name" value="SLC25A32-like"/>
</dbReference>
<keyword evidence="7" id="KW-0677">Repeat</keyword>
<sequence length="322" mass="36527">MEDERKVSKRQVEVIAGVSAGFMTTLVSHPLDLIKVRLQLNRQSAKGPFGLLRLVVQDIHKSANQDYAKFLEQRKPEHASPLTRQMKAVYLLRTYYRGVGANLFGNVTAWSVYFSLYAEFKSRLPDTNFTLNYFGSSALAGISTSLLTNPIWVLKTRILGTPRNQENAYKSVIDGVVKIIQNESIASFWRGCIPSMFSVFQASLQFTFYDHLKRVLSRSDTSTASFLSPSEYILCSTISKALSSMLMYPAQVVRSRLQAYSTSGDKKTISSVCRQIWLHEGKWRGFYKGMGTNMLRVLPATCVTFLSYEIVKNELVRYNRDI</sequence>
<accession>G8YQ15</accession>
<evidence type="ECO:0000256" key="12">
    <source>
        <dbReference type="SAM" id="Phobius"/>
    </source>
</evidence>
<dbReference type="OMA" id="TTVWKHE"/>
<proteinExistence type="inferred from homology"/>
<dbReference type="Proteomes" id="UP000005222">
    <property type="component" value="Chromosome D"/>
</dbReference>
<protein>
    <recommendedName>
        <fullName evidence="4">Mitochondrial thiamine pyrophosphate carrier 1</fullName>
    </recommendedName>
</protein>
<dbReference type="GO" id="GO:0016020">
    <property type="term" value="C:membrane"/>
    <property type="evidence" value="ECO:0007669"/>
    <property type="project" value="UniProtKB-SubCell"/>
</dbReference>
<dbReference type="InterPro" id="IPR018108">
    <property type="entry name" value="MCP_transmembrane"/>
</dbReference>
<dbReference type="AlphaFoldDB" id="G8YQ15"/>
<dbReference type="InterPro" id="IPR023395">
    <property type="entry name" value="MCP_dom_sf"/>
</dbReference>
<evidence type="ECO:0000256" key="7">
    <source>
        <dbReference type="ARBA" id="ARBA00022737"/>
    </source>
</evidence>
<feature type="transmembrane region" description="Helical" evidence="12">
    <location>
        <begin position="133"/>
        <end position="154"/>
    </location>
</feature>
<evidence type="ECO:0000313" key="13">
    <source>
        <dbReference type="EMBL" id="CCE78750.1"/>
    </source>
</evidence>
<dbReference type="GO" id="GO:0006862">
    <property type="term" value="P:nucleotide transport"/>
    <property type="evidence" value="ECO:0007669"/>
    <property type="project" value="InterPro"/>
</dbReference>
<keyword evidence="8 12" id="KW-1133">Transmembrane helix</keyword>
<evidence type="ECO:0000256" key="3">
    <source>
        <dbReference type="ARBA" id="ARBA00006375"/>
    </source>
</evidence>
<organism evidence="13 14">
    <name type="scientific">Pichia sorbitophila (strain ATCC MYA-4447 / BCRC 22081 / CBS 7064 / NBRC 10061 / NRRL Y-12695)</name>
    <name type="common">Hybrid yeast</name>
    <dbReference type="NCBI Taxonomy" id="559304"/>
    <lineage>
        <taxon>Eukaryota</taxon>
        <taxon>Fungi</taxon>
        <taxon>Dikarya</taxon>
        <taxon>Ascomycota</taxon>
        <taxon>Saccharomycotina</taxon>
        <taxon>Pichiomycetes</taxon>
        <taxon>Debaryomycetaceae</taxon>
        <taxon>Millerozyma</taxon>
    </lineage>
</organism>
<dbReference type="PROSITE" id="PS50920">
    <property type="entry name" value="SOLCAR"/>
    <property type="match status" value="3"/>
</dbReference>
<dbReference type="Pfam" id="PF00153">
    <property type="entry name" value="Mito_carr"/>
    <property type="match status" value="3"/>
</dbReference>
<comment type="function">
    <text evidence="1">Mitochondrial transporter that mediates uptake of thiamine pyrophosphate (ThPP) into mitochondria.</text>
</comment>
<name>G8YQ15_PICSO</name>
<keyword evidence="14" id="KW-1185">Reference proteome</keyword>
<dbReference type="PANTHER" id="PTHR45683">
    <property type="entry name" value="MITOCHONDRIAL NICOTINAMIDE ADENINE DINUCLEOTIDE TRANSPORTER 1-RELATED-RELATED"/>
    <property type="match status" value="1"/>
</dbReference>
<evidence type="ECO:0000256" key="9">
    <source>
        <dbReference type="ARBA" id="ARBA00023136"/>
    </source>
</evidence>
<dbReference type="HOGENOM" id="CLU_015166_6_4_1"/>
<dbReference type="SUPFAM" id="SSF103506">
    <property type="entry name" value="Mitochondrial carrier"/>
    <property type="match status" value="1"/>
</dbReference>
<dbReference type="EMBL" id="FO082056">
    <property type="protein sequence ID" value="CCE78750.1"/>
    <property type="molecule type" value="Genomic_DNA"/>
</dbReference>
<feature type="repeat" description="Solcar" evidence="10">
    <location>
        <begin position="128"/>
        <end position="215"/>
    </location>
</feature>
<dbReference type="eggNOG" id="KOG0764">
    <property type="taxonomic scope" value="Eukaryota"/>
</dbReference>
<evidence type="ECO:0000256" key="2">
    <source>
        <dbReference type="ARBA" id="ARBA00004141"/>
    </source>
</evidence>